<dbReference type="Gene3D" id="1.20.1690.10">
    <property type="entry name" value="V-type ATP synthase subunit C domain"/>
    <property type="match status" value="2"/>
</dbReference>
<gene>
    <name evidence="5" type="ORF">H8790_05655</name>
</gene>
<evidence type="ECO:0000256" key="4">
    <source>
        <dbReference type="SAM" id="MobiDB-lite"/>
    </source>
</evidence>
<dbReference type="InterPro" id="IPR036079">
    <property type="entry name" value="ATPase_csu/dsu_sf"/>
</dbReference>
<name>A0A7G9B8F5_9FIRM</name>
<evidence type="ECO:0000256" key="2">
    <source>
        <dbReference type="ARBA" id="ARBA00022448"/>
    </source>
</evidence>
<dbReference type="Proteomes" id="UP000515960">
    <property type="component" value="Chromosome"/>
</dbReference>
<evidence type="ECO:0000256" key="3">
    <source>
        <dbReference type="ARBA" id="ARBA00023065"/>
    </source>
</evidence>
<keyword evidence="6" id="KW-1185">Reference proteome</keyword>
<sequence length="315" mass="34326">MENSLLSRDRMEELLESRSEEEIAKTLEECGYPKLSAQRPEEMDEALSAARQEMLEDLSGFAPDRRYLELFRLKYDYHNLKVLLKAQAMETDPGHMLMNLGRVDTAALREAAESGELDELPQALAEGYVEAKEVLQTTGDPQLSDVVLDRRCYKEMRDLAQATGSGFLMGYVKAMIDAVNLRTLVRTLRMGKSPEFLSGVVFEGGTVSADAVCALAGAGGSGIGEAYASTVLAEAAEAGAAALSGGPLTRFEKLCDDAVSDYLADAKYVAFGEAPLVGYLAARETEFTNLRILLMGRAAGLSPEIIRERLREAYV</sequence>
<dbReference type="SUPFAM" id="SSF103486">
    <property type="entry name" value="V-type ATP synthase subunit C"/>
    <property type="match status" value="1"/>
</dbReference>
<dbReference type="AlphaFoldDB" id="A0A7G9B8F5"/>
<proteinExistence type="inferred from homology"/>
<evidence type="ECO:0000256" key="1">
    <source>
        <dbReference type="ARBA" id="ARBA00006709"/>
    </source>
</evidence>
<organism evidence="5 6">
    <name type="scientific">Oscillibacter hominis</name>
    <dbReference type="NCBI Taxonomy" id="2763056"/>
    <lineage>
        <taxon>Bacteria</taxon>
        <taxon>Bacillati</taxon>
        <taxon>Bacillota</taxon>
        <taxon>Clostridia</taxon>
        <taxon>Eubacteriales</taxon>
        <taxon>Oscillospiraceae</taxon>
        <taxon>Oscillibacter</taxon>
    </lineage>
</organism>
<dbReference type="InterPro" id="IPR002843">
    <property type="entry name" value="ATPase_V0-cplx_csu/dsu"/>
</dbReference>
<dbReference type="KEGG" id="ohi:H8790_05655"/>
<dbReference type="Pfam" id="PF01992">
    <property type="entry name" value="vATP-synt_AC39"/>
    <property type="match status" value="1"/>
</dbReference>
<protein>
    <submittedName>
        <fullName evidence="5">V-type ATPase subunit</fullName>
    </submittedName>
</protein>
<keyword evidence="2" id="KW-0813">Transport</keyword>
<dbReference type="Gene3D" id="1.10.132.50">
    <property type="entry name" value="ATP synthase (C/AC39) subunit, domain 3"/>
    <property type="match status" value="1"/>
</dbReference>
<dbReference type="EMBL" id="CP060490">
    <property type="protein sequence ID" value="QNL45836.1"/>
    <property type="molecule type" value="Genomic_DNA"/>
</dbReference>
<evidence type="ECO:0000313" key="5">
    <source>
        <dbReference type="EMBL" id="QNL45836.1"/>
    </source>
</evidence>
<accession>A0A7G9B8F5</accession>
<dbReference type="InterPro" id="IPR035067">
    <property type="entry name" value="V-type_ATPase_csu/dsu"/>
</dbReference>
<dbReference type="InterPro" id="IPR050873">
    <property type="entry name" value="V-ATPase_V0D/AC39_subunit"/>
</dbReference>
<evidence type="ECO:0000313" key="6">
    <source>
        <dbReference type="Proteomes" id="UP000515960"/>
    </source>
</evidence>
<keyword evidence="3" id="KW-0406">Ion transport</keyword>
<feature type="region of interest" description="Disordered" evidence="4">
    <location>
        <begin position="1"/>
        <end position="20"/>
    </location>
</feature>
<reference evidence="5 6" key="1">
    <citation type="submission" date="2020-08" db="EMBL/GenBank/DDBJ databases">
        <authorList>
            <person name="Liu C."/>
            <person name="Sun Q."/>
        </authorList>
    </citation>
    <scope>NUCLEOTIDE SEQUENCE [LARGE SCALE GENOMIC DNA]</scope>
    <source>
        <strain evidence="5 6">NSJ-62</strain>
    </source>
</reference>
<dbReference type="GO" id="GO:0046961">
    <property type="term" value="F:proton-transporting ATPase activity, rotational mechanism"/>
    <property type="evidence" value="ECO:0007669"/>
    <property type="project" value="InterPro"/>
</dbReference>
<feature type="compositionally biased region" description="Basic and acidic residues" evidence="4">
    <location>
        <begin position="7"/>
        <end position="20"/>
    </location>
</feature>
<comment type="similarity">
    <text evidence="1">Belongs to the V-ATPase V0D/AC39 subunit family.</text>
</comment>
<dbReference type="PANTHER" id="PTHR38682:SF1">
    <property type="entry name" value="V-TYPE ATP SYNTHASE SUBUNIT C"/>
    <property type="match status" value="1"/>
</dbReference>
<dbReference type="PANTHER" id="PTHR38682">
    <property type="entry name" value="V-TYPE ATP SYNTHASE SUBUNIT C"/>
    <property type="match status" value="1"/>
</dbReference>
<dbReference type="InterPro" id="IPR044911">
    <property type="entry name" value="V-type_ATPase_csu/dsu_dom_3"/>
</dbReference>